<evidence type="ECO:0000313" key="2">
    <source>
        <dbReference type="Proteomes" id="UP000711407"/>
    </source>
</evidence>
<name>A0A4Q0U7Y1_9BACT</name>
<dbReference type="InterPro" id="IPR047799">
    <property type="entry name" value="T9SS_OM_PorV"/>
</dbReference>
<accession>A0A4Q0U7Y1</accession>
<dbReference type="NCBIfam" id="NF033710">
    <property type="entry name" value="T9SS_OM_PorV"/>
    <property type="match status" value="1"/>
</dbReference>
<proteinExistence type="predicted"/>
<evidence type="ECO:0000313" key="1">
    <source>
        <dbReference type="EMBL" id="HJE39664.1"/>
    </source>
</evidence>
<dbReference type="Pfam" id="PF19572">
    <property type="entry name" value="PorV"/>
    <property type="match status" value="1"/>
</dbReference>
<reference evidence="1" key="1">
    <citation type="journal article" date="2021" name="PeerJ">
        <title>Extensive microbial diversity within the chicken gut microbiome revealed by metagenomics and culture.</title>
        <authorList>
            <person name="Gilroy R."/>
            <person name="Ravi A."/>
            <person name="Getino M."/>
            <person name="Pursley I."/>
            <person name="Horton D.L."/>
            <person name="Alikhan N.F."/>
            <person name="Baker D."/>
            <person name="Gharbi K."/>
            <person name="Hall N."/>
            <person name="Watson M."/>
            <person name="Adriaenssens E.M."/>
            <person name="Foster-Nyarko E."/>
            <person name="Jarju S."/>
            <person name="Secka A."/>
            <person name="Antonio M."/>
            <person name="Oren A."/>
            <person name="Chaudhuri R.R."/>
            <person name="La Ragione R."/>
            <person name="Hildebrand F."/>
            <person name="Pallen M.J."/>
        </authorList>
    </citation>
    <scope>NUCLEOTIDE SEQUENCE</scope>
    <source>
        <strain evidence="1">4100</strain>
    </source>
</reference>
<dbReference type="EMBL" id="DYXT01000040">
    <property type="protein sequence ID" value="HJE39664.1"/>
    <property type="molecule type" value="Genomic_DNA"/>
</dbReference>
<gene>
    <name evidence="1" type="primary">porV</name>
    <name evidence="1" type="ORF">K8V47_07925</name>
</gene>
<sequence>MAFRKTILALTATILSTPAALADKNDDIQDINPITTGVASLRISPDARGASMGELGAATDPDANSQYWNSSKYAFAYSQGAVTINYVPWLRKIVNDIYLASVSGYWKIGSQDLQAVSASLRYFSLGDVTVGNNQATINPYEMAVDIGYSRKLSTKYSMGIVFRYIYSAMGYDNTGQDANSIGASAFAADINGYFTYYPIIGRNECQWSWGWNISNIGSKLKYEGQQAAFLPANLRIGTAFTFPLADYHNLTFGLDLNKLLVPAKPRAQDFINEDGSTNEQAYQEAEQEWEDMSSFKGIFKSFGKGYSGKNEFFKEITLSLGAEYAYNDQFFFRAGYFYEHPTKGNRQYFNVGAGFAISAFKLDACYTVATAANSPLDQTLRFSLTFDVDGIKGLLGKR</sequence>
<comment type="caution">
    <text evidence="1">The sequence shown here is derived from an EMBL/GenBank/DDBJ whole genome shotgun (WGS) entry which is preliminary data.</text>
</comment>
<dbReference type="Gene3D" id="2.40.160.60">
    <property type="entry name" value="Outer membrane protein transport protein (OMPP1/FadL/TodX)"/>
    <property type="match status" value="1"/>
</dbReference>
<protein>
    <submittedName>
        <fullName evidence="1">Type IX secretion system outer membrane channel protein PorV</fullName>
    </submittedName>
</protein>
<dbReference type="Proteomes" id="UP000711407">
    <property type="component" value="Unassembled WGS sequence"/>
</dbReference>
<dbReference type="InterPro" id="IPR045741">
    <property type="entry name" value="PorV"/>
</dbReference>
<dbReference type="AlphaFoldDB" id="A0A4Q0U7Y1"/>
<reference evidence="1" key="2">
    <citation type="submission" date="2021-09" db="EMBL/GenBank/DDBJ databases">
        <authorList>
            <person name="Gilroy R."/>
        </authorList>
    </citation>
    <scope>NUCLEOTIDE SEQUENCE</scope>
    <source>
        <strain evidence="1">4100</strain>
    </source>
</reference>
<organism evidence="1 2">
    <name type="scientific">Candidatus Amulumruptor caecigallinarius</name>
    <dbReference type="NCBI Taxonomy" id="2109911"/>
    <lineage>
        <taxon>Bacteria</taxon>
        <taxon>Pseudomonadati</taxon>
        <taxon>Bacteroidota</taxon>
        <taxon>Bacteroidia</taxon>
        <taxon>Bacteroidales</taxon>
        <taxon>Muribaculaceae</taxon>
        <taxon>Candidatus Amulumruptor</taxon>
    </lineage>
</organism>
<dbReference type="NCBIfam" id="NF033709">
    <property type="entry name" value="PorV_fam"/>
    <property type="match status" value="1"/>
</dbReference>